<dbReference type="EMBL" id="CATOUU010001104">
    <property type="protein sequence ID" value="CAI9972159.1"/>
    <property type="molecule type" value="Genomic_DNA"/>
</dbReference>
<gene>
    <name evidence="2" type="ORF">HINF_LOCUS27418</name>
    <name evidence="4" type="ORF">HINF_LOCUS37283</name>
    <name evidence="5" type="ORF">HINF_LOCUS45501</name>
    <name evidence="3" type="ORF">HINF_LOCUS59804</name>
</gene>
<evidence type="ECO:0000313" key="6">
    <source>
        <dbReference type="Proteomes" id="UP001642409"/>
    </source>
</evidence>
<dbReference type="Proteomes" id="UP001642409">
    <property type="component" value="Unassembled WGS sequence"/>
</dbReference>
<evidence type="ECO:0000256" key="1">
    <source>
        <dbReference type="SAM" id="MobiDB-lite"/>
    </source>
</evidence>
<dbReference type="AlphaFoldDB" id="A0AA86UXP9"/>
<dbReference type="EMBL" id="CAXDID020000197">
    <property type="protein sequence ID" value="CAL6053645.1"/>
    <property type="molecule type" value="Genomic_DNA"/>
</dbReference>
<name>A0AA86UXP9_9EUKA</name>
<evidence type="ECO:0000313" key="2">
    <source>
        <dbReference type="EMBL" id="CAI9939773.1"/>
    </source>
</evidence>
<evidence type="ECO:0000313" key="3">
    <source>
        <dbReference type="EMBL" id="CAI9972159.1"/>
    </source>
</evidence>
<dbReference type="EMBL" id="CAXDID020000139">
    <property type="protein sequence ID" value="CAL6038266.1"/>
    <property type="molecule type" value="Genomic_DNA"/>
</dbReference>
<dbReference type="EMBL" id="CATOUU010000667">
    <property type="protein sequence ID" value="CAI9939773.1"/>
    <property type="molecule type" value="Genomic_DNA"/>
</dbReference>
<feature type="region of interest" description="Disordered" evidence="1">
    <location>
        <begin position="1"/>
        <end position="34"/>
    </location>
</feature>
<reference evidence="3" key="1">
    <citation type="submission" date="2023-06" db="EMBL/GenBank/DDBJ databases">
        <authorList>
            <person name="Kurt Z."/>
        </authorList>
    </citation>
    <scope>NUCLEOTIDE SEQUENCE</scope>
</reference>
<evidence type="ECO:0000313" key="5">
    <source>
        <dbReference type="EMBL" id="CAL6053645.1"/>
    </source>
</evidence>
<proteinExistence type="predicted"/>
<reference evidence="4 6" key="2">
    <citation type="submission" date="2024-07" db="EMBL/GenBank/DDBJ databases">
        <authorList>
            <person name="Akdeniz Z."/>
        </authorList>
    </citation>
    <scope>NUCLEOTIDE SEQUENCE [LARGE SCALE GENOMIC DNA]</scope>
</reference>
<evidence type="ECO:0000313" key="4">
    <source>
        <dbReference type="EMBL" id="CAL6038266.1"/>
    </source>
</evidence>
<protein>
    <submittedName>
        <fullName evidence="4">Hypothetical_protein</fullName>
    </submittedName>
</protein>
<feature type="compositionally biased region" description="Low complexity" evidence="1">
    <location>
        <begin position="15"/>
        <end position="26"/>
    </location>
</feature>
<sequence length="136" mass="15858">MNSMQYIGMSTQEATHNTHSTLNSTTCEQPPGTDKNINSDLQLTDLQRNQFLKKAEENQCKYSIIIKQTQGQSYDKLEMDIKNKFNAKCVQHDIEGTSWLIILLPRMLQLPTIKSTMKFYQINITDYYYLEDSSYK</sequence>
<comment type="caution">
    <text evidence="3">The sequence shown here is derived from an EMBL/GenBank/DDBJ whole genome shotgun (WGS) entry which is preliminary data.</text>
</comment>
<organism evidence="3">
    <name type="scientific">Hexamita inflata</name>
    <dbReference type="NCBI Taxonomy" id="28002"/>
    <lineage>
        <taxon>Eukaryota</taxon>
        <taxon>Metamonada</taxon>
        <taxon>Diplomonadida</taxon>
        <taxon>Hexamitidae</taxon>
        <taxon>Hexamitinae</taxon>
        <taxon>Hexamita</taxon>
    </lineage>
</organism>
<accession>A0AA86UXP9</accession>
<feature type="compositionally biased region" description="Polar residues" evidence="1">
    <location>
        <begin position="1"/>
        <end position="14"/>
    </location>
</feature>
<keyword evidence="6" id="KW-1185">Reference proteome</keyword>